<organism evidence="14 15">
    <name type="scientific">Phytophthora nicotianae P1976</name>
    <dbReference type="NCBI Taxonomy" id="1317066"/>
    <lineage>
        <taxon>Eukaryota</taxon>
        <taxon>Sar</taxon>
        <taxon>Stramenopiles</taxon>
        <taxon>Oomycota</taxon>
        <taxon>Peronosporomycetes</taxon>
        <taxon>Peronosporales</taxon>
        <taxon>Peronosporaceae</taxon>
        <taxon>Phytophthora</taxon>
    </lineage>
</organism>
<keyword evidence="11" id="KW-0460">Magnesium</keyword>
<evidence type="ECO:0000256" key="9">
    <source>
        <dbReference type="ARBA" id="ARBA00022759"/>
    </source>
</evidence>
<dbReference type="InterPro" id="IPR012337">
    <property type="entry name" value="RNaseH-like_sf"/>
</dbReference>
<feature type="compositionally biased region" description="Low complexity" evidence="12">
    <location>
        <begin position="465"/>
        <end position="479"/>
    </location>
</feature>
<comment type="caution">
    <text evidence="14">The sequence shown here is derived from an EMBL/GenBank/DDBJ whole genome shotgun (WGS) entry which is preliminary data.</text>
</comment>
<dbReference type="InterPro" id="IPR009027">
    <property type="entry name" value="Ribosomal_bL9/RNase_H1_N"/>
</dbReference>
<evidence type="ECO:0000256" key="8">
    <source>
        <dbReference type="ARBA" id="ARBA00022723"/>
    </source>
</evidence>
<dbReference type="AlphaFoldDB" id="A0A080Z3L0"/>
<dbReference type="GO" id="GO:0046872">
    <property type="term" value="F:metal ion binding"/>
    <property type="evidence" value="ECO:0007669"/>
    <property type="project" value="UniProtKB-KW"/>
</dbReference>
<keyword evidence="7" id="KW-0540">Nuclease</keyword>
<evidence type="ECO:0000256" key="3">
    <source>
        <dbReference type="ARBA" id="ARBA00004065"/>
    </source>
</evidence>
<sequence>MAKKDRFYAVARGKTPGVYTTWKAAERQVKGFSDASYEKFNSFAEATNFMQEMNCREADIQLRDSGVVVAAPRDTQSQNILDVADVLNDTASLNLEEKPEAKTAGEDNPYHLVAFCSSSAIPNELPGGVAAYAVYFPLECTPIRALDVNAHPTNNHADCLAALQATSIADELDPKSQRPLSIHSRYQGLVYAMAAHDGRQRWIDNWLKNGWMTTDKTPIEHQDIYRKLLEAEKHRKISWHFLDETADPAWMMELHHKTHIEAERYARLKFHAARGDQVSADLDATQSQLKWFGKDDQINNAHLFETVISLPSPRPAEPDVDIAIEDDLEDSEGPQTHSRNVIDNQQKLQVEPQQQGEERFPSRRAAAASKMAALKAAVSVTDNPELQWIRSSTNPFFVDSSLTVDYDSMDPETAIEQTPLYSSEDLMTLAATEMTDLRLDDYTALGDASMPAPPPSTSGMDWDSSRLIPPSRSPPLRTSLGKDFLSLFAQN</sequence>
<feature type="domain" description="RNase H type-1" evidence="13">
    <location>
        <begin position="108"/>
        <end position="271"/>
    </location>
</feature>
<evidence type="ECO:0000256" key="10">
    <source>
        <dbReference type="ARBA" id="ARBA00022801"/>
    </source>
</evidence>
<dbReference type="SUPFAM" id="SSF53098">
    <property type="entry name" value="Ribonuclease H-like"/>
    <property type="match status" value="1"/>
</dbReference>
<dbReference type="InterPro" id="IPR036397">
    <property type="entry name" value="RNaseH_sf"/>
</dbReference>
<keyword evidence="8" id="KW-0479">Metal-binding</keyword>
<dbReference type="OrthoDB" id="90239at2759"/>
<comment type="cofactor">
    <cofactor evidence="2">
        <name>Mg(2+)</name>
        <dbReference type="ChEBI" id="CHEBI:18420"/>
    </cofactor>
</comment>
<dbReference type="Pfam" id="PF01693">
    <property type="entry name" value="Cauli_VI"/>
    <property type="match status" value="1"/>
</dbReference>
<evidence type="ECO:0000256" key="2">
    <source>
        <dbReference type="ARBA" id="ARBA00001946"/>
    </source>
</evidence>
<evidence type="ECO:0000256" key="7">
    <source>
        <dbReference type="ARBA" id="ARBA00022722"/>
    </source>
</evidence>
<keyword evidence="9" id="KW-0255">Endonuclease</keyword>
<dbReference type="EC" id="3.1.26.4" evidence="5"/>
<comment type="catalytic activity">
    <reaction evidence="1">
        <text>Endonucleolytic cleavage to 5'-phosphomonoester.</text>
        <dbReference type="EC" id="3.1.26.4"/>
    </reaction>
</comment>
<dbReference type="EMBL" id="ANJA01003821">
    <property type="protein sequence ID" value="ETO61221.1"/>
    <property type="molecule type" value="Genomic_DNA"/>
</dbReference>
<dbReference type="PANTHER" id="PTHR10642:SF26">
    <property type="entry name" value="RIBONUCLEASE H1"/>
    <property type="match status" value="1"/>
</dbReference>
<name>A0A080Z3L0_PHYNI</name>
<keyword evidence="10" id="KW-0378">Hydrolase</keyword>
<protein>
    <recommendedName>
        <fullName evidence="6">Ribonuclease H</fullName>
        <ecNumber evidence="5">3.1.26.4</ecNumber>
    </recommendedName>
</protein>
<evidence type="ECO:0000256" key="12">
    <source>
        <dbReference type="SAM" id="MobiDB-lite"/>
    </source>
</evidence>
<comment type="similarity">
    <text evidence="4">Belongs to the RNase H family.</text>
</comment>
<dbReference type="InterPro" id="IPR011320">
    <property type="entry name" value="RNase_H1_N"/>
</dbReference>
<evidence type="ECO:0000256" key="5">
    <source>
        <dbReference type="ARBA" id="ARBA00012180"/>
    </source>
</evidence>
<dbReference type="GO" id="GO:0043137">
    <property type="term" value="P:DNA replication, removal of RNA primer"/>
    <property type="evidence" value="ECO:0007669"/>
    <property type="project" value="TreeGrafter"/>
</dbReference>
<dbReference type="InterPro" id="IPR037056">
    <property type="entry name" value="RNase_H1_N_sf"/>
</dbReference>
<evidence type="ECO:0000256" key="4">
    <source>
        <dbReference type="ARBA" id="ARBA00005300"/>
    </source>
</evidence>
<accession>A0A080Z3L0</accession>
<dbReference type="PANTHER" id="PTHR10642">
    <property type="entry name" value="RIBONUCLEASE H1"/>
    <property type="match status" value="1"/>
</dbReference>
<gene>
    <name evidence="14" type="ORF">F444_20749</name>
</gene>
<dbReference type="GO" id="GO:0004523">
    <property type="term" value="F:RNA-DNA hybrid ribonuclease activity"/>
    <property type="evidence" value="ECO:0007669"/>
    <property type="project" value="UniProtKB-EC"/>
</dbReference>
<evidence type="ECO:0000256" key="1">
    <source>
        <dbReference type="ARBA" id="ARBA00000077"/>
    </source>
</evidence>
<dbReference type="Gene3D" id="3.40.970.10">
    <property type="entry name" value="Ribonuclease H1, N-terminal domain"/>
    <property type="match status" value="1"/>
</dbReference>
<evidence type="ECO:0000256" key="11">
    <source>
        <dbReference type="ARBA" id="ARBA00022842"/>
    </source>
</evidence>
<dbReference type="Proteomes" id="UP000028582">
    <property type="component" value="Unassembled WGS sequence"/>
</dbReference>
<proteinExistence type="inferred from homology"/>
<dbReference type="InterPro" id="IPR050092">
    <property type="entry name" value="RNase_H"/>
</dbReference>
<dbReference type="FunFam" id="3.40.970.10:FF:000002">
    <property type="entry name" value="Ribonuclease H"/>
    <property type="match status" value="1"/>
</dbReference>
<evidence type="ECO:0000259" key="13">
    <source>
        <dbReference type="PROSITE" id="PS50879"/>
    </source>
</evidence>
<reference evidence="14 15" key="1">
    <citation type="submission" date="2013-11" db="EMBL/GenBank/DDBJ databases">
        <title>The Genome Sequence of Phytophthora parasitica P1976.</title>
        <authorList>
            <consortium name="The Broad Institute Genomics Platform"/>
            <person name="Russ C."/>
            <person name="Tyler B."/>
            <person name="Panabieres F."/>
            <person name="Shan W."/>
            <person name="Tripathy S."/>
            <person name="Grunwald N."/>
            <person name="Machado M."/>
            <person name="Johnson C.S."/>
            <person name="Walker B."/>
            <person name="Young S."/>
            <person name="Zeng Q."/>
            <person name="Gargeya S."/>
            <person name="Fitzgerald M."/>
            <person name="Haas B."/>
            <person name="Abouelleil A."/>
            <person name="Allen A.W."/>
            <person name="Alvarado L."/>
            <person name="Arachchi H.M."/>
            <person name="Berlin A.M."/>
            <person name="Chapman S.B."/>
            <person name="Gainer-Dewar J."/>
            <person name="Goldberg J."/>
            <person name="Griggs A."/>
            <person name="Gujja S."/>
            <person name="Hansen M."/>
            <person name="Howarth C."/>
            <person name="Imamovic A."/>
            <person name="Ireland A."/>
            <person name="Larimer J."/>
            <person name="McCowan C."/>
            <person name="Murphy C."/>
            <person name="Pearson M."/>
            <person name="Poon T.W."/>
            <person name="Priest M."/>
            <person name="Roberts A."/>
            <person name="Saif S."/>
            <person name="Shea T."/>
            <person name="Sisk P."/>
            <person name="Sykes S."/>
            <person name="Wortman J."/>
            <person name="Nusbaum C."/>
            <person name="Birren B."/>
        </authorList>
    </citation>
    <scope>NUCLEOTIDE SEQUENCE [LARGE SCALE GENOMIC DNA]</scope>
    <source>
        <strain evidence="14 15">P1976</strain>
    </source>
</reference>
<dbReference type="Gene3D" id="3.30.420.10">
    <property type="entry name" value="Ribonuclease H-like superfamily/Ribonuclease H"/>
    <property type="match status" value="1"/>
</dbReference>
<evidence type="ECO:0000313" key="14">
    <source>
        <dbReference type="EMBL" id="ETO61221.1"/>
    </source>
</evidence>
<comment type="function">
    <text evidence="3">Endonuclease that specifically degrades the RNA of RNA-DNA hybrids.</text>
</comment>
<evidence type="ECO:0000313" key="15">
    <source>
        <dbReference type="Proteomes" id="UP000028582"/>
    </source>
</evidence>
<dbReference type="SUPFAM" id="SSF55658">
    <property type="entry name" value="L9 N-domain-like"/>
    <property type="match status" value="1"/>
</dbReference>
<evidence type="ECO:0000256" key="6">
    <source>
        <dbReference type="ARBA" id="ARBA00017721"/>
    </source>
</evidence>
<dbReference type="GO" id="GO:0003676">
    <property type="term" value="F:nucleic acid binding"/>
    <property type="evidence" value="ECO:0007669"/>
    <property type="project" value="InterPro"/>
</dbReference>
<dbReference type="PROSITE" id="PS50879">
    <property type="entry name" value="RNASE_H_1"/>
    <property type="match status" value="1"/>
</dbReference>
<dbReference type="InterPro" id="IPR002156">
    <property type="entry name" value="RNaseH_domain"/>
</dbReference>
<feature type="region of interest" description="Disordered" evidence="12">
    <location>
        <begin position="445"/>
        <end position="479"/>
    </location>
</feature>